<evidence type="ECO:0000313" key="1">
    <source>
        <dbReference type="EMBL" id="RQP24249.1"/>
    </source>
</evidence>
<dbReference type="PROSITE" id="PS51318">
    <property type="entry name" value="TAT"/>
    <property type="match status" value="1"/>
</dbReference>
<gene>
    <name evidence="1" type="ORF">DZC73_13125</name>
</gene>
<sequence>MDSPAAATLPRHESHTMSRRTALALTTLATAASLGACVVLPVDPATGRPYPPHGHDAYGQSVTVVTPPAPVAGLPPAVTVLSARLYPLNQQANKGGMLTASVIDNNTGRGTFTIAYLGDSMQGEATRVDSGYAAFGRIHNEVLGYSQRSFNGRRGIANAYGSKGVNVQCEYVVTGPTMGTGVCQFSDGAKYQMHFGT</sequence>
<organism evidence="1 2">
    <name type="scientific">Piscinibacter terrae</name>
    <dbReference type="NCBI Taxonomy" id="2496871"/>
    <lineage>
        <taxon>Bacteria</taxon>
        <taxon>Pseudomonadati</taxon>
        <taxon>Pseudomonadota</taxon>
        <taxon>Betaproteobacteria</taxon>
        <taxon>Burkholderiales</taxon>
        <taxon>Sphaerotilaceae</taxon>
        <taxon>Piscinibacter</taxon>
    </lineage>
</organism>
<reference evidence="1 2" key="1">
    <citation type="submission" date="2018-08" db="EMBL/GenBank/DDBJ databases">
        <authorList>
            <person name="Khan S.A."/>
            <person name="Jeon C.O."/>
            <person name="Chun B.H."/>
            <person name="Jeong S.E."/>
        </authorList>
    </citation>
    <scope>NUCLEOTIDE SEQUENCE [LARGE SCALE GENOMIC DNA]</scope>
    <source>
        <strain evidence="1 2">S-16</strain>
    </source>
</reference>
<accession>A0A3N7JTH7</accession>
<dbReference type="Proteomes" id="UP000267464">
    <property type="component" value="Unassembled WGS sequence"/>
</dbReference>
<comment type="caution">
    <text evidence="1">The sequence shown here is derived from an EMBL/GenBank/DDBJ whole genome shotgun (WGS) entry which is preliminary data.</text>
</comment>
<dbReference type="AlphaFoldDB" id="A0A3N7JTH7"/>
<evidence type="ECO:0000313" key="2">
    <source>
        <dbReference type="Proteomes" id="UP000267464"/>
    </source>
</evidence>
<dbReference type="InterPro" id="IPR006311">
    <property type="entry name" value="TAT_signal"/>
</dbReference>
<proteinExistence type="predicted"/>
<reference evidence="1 2" key="2">
    <citation type="submission" date="2018-12" db="EMBL/GenBank/DDBJ databases">
        <title>Rhizobacter gummiphilus sp. nov., a rubber-degrading bacterium isolated from the soil of a botanical garden in Japan.</title>
        <authorList>
            <person name="Shunsuke S.S."/>
        </authorList>
    </citation>
    <scope>NUCLEOTIDE SEQUENCE [LARGE SCALE GENOMIC DNA]</scope>
    <source>
        <strain evidence="1 2">S-16</strain>
    </source>
</reference>
<protein>
    <submittedName>
        <fullName evidence="1">Uncharacterized protein</fullName>
    </submittedName>
</protein>
<name>A0A3N7JTH7_9BURK</name>
<dbReference type="EMBL" id="QUSW01000003">
    <property type="protein sequence ID" value="RQP24249.1"/>
    <property type="molecule type" value="Genomic_DNA"/>
</dbReference>
<keyword evidence="2" id="KW-1185">Reference proteome</keyword>